<keyword evidence="3" id="KW-1185">Reference proteome</keyword>
<feature type="transmembrane region" description="Helical" evidence="1">
    <location>
        <begin position="110"/>
        <end position="135"/>
    </location>
</feature>
<sequence>MLKARPWPGFLYLQSGQPTMFRLISSSRLVKPIFLLVMLSYVPPFLWYLISGQGFYQHGYHVLLVLLASGPATGATLRWPLLATFLIASMLLNLLILVLDTAGLRLNASISLAALVLLALSVLWYYLVWGLVLYLRWRKKR</sequence>
<proteinExistence type="predicted"/>
<feature type="transmembrane region" description="Helical" evidence="1">
    <location>
        <begin position="79"/>
        <end position="98"/>
    </location>
</feature>
<dbReference type="EMBL" id="PIPO01000002">
    <property type="protein sequence ID" value="RUO33902.1"/>
    <property type="molecule type" value="Genomic_DNA"/>
</dbReference>
<dbReference type="AlphaFoldDB" id="A0A432WJ89"/>
<keyword evidence="1" id="KW-0812">Transmembrane</keyword>
<keyword evidence="1" id="KW-0472">Membrane</keyword>
<comment type="caution">
    <text evidence="2">The sequence shown here is derived from an EMBL/GenBank/DDBJ whole genome shotgun (WGS) entry which is preliminary data.</text>
</comment>
<name>A0A432WJ89_9GAMM</name>
<dbReference type="Proteomes" id="UP000287823">
    <property type="component" value="Unassembled WGS sequence"/>
</dbReference>
<feature type="transmembrane region" description="Helical" evidence="1">
    <location>
        <begin position="29"/>
        <end position="49"/>
    </location>
</feature>
<reference evidence="2 3" key="1">
    <citation type="journal article" date="2011" name="Front. Microbiol.">
        <title>Genomic signatures of strain selection and enhancement in Bacillus atrophaeus var. globigii, a historical biowarfare simulant.</title>
        <authorList>
            <person name="Gibbons H.S."/>
            <person name="Broomall S.M."/>
            <person name="McNew L.A."/>
            <person name="Daligault H."/>
            <person name="Chapman C."/>
            <person name="Bruce D."/>
            <person name="Karavis M."/>
            <person name="Krepps M."/>
            <person name="McGregor P.A."/>
            <person name="Hong C."/>
            <person name="Park K.H."/>
            <person name="Akmal A."/>
            <person name="Feldman A."/>
            <person name="Lin J.S."/>
            <person name="Chang W.E."/>
            <person name="Higgs B.W."/>
            <person name="Demirev P."/>
            <person name="Lindquist J."/>
            <person name="Liem A."/>
            <person name="Fochler E."/>
            <person name="Read T.D."/>
            <person name="Tapia R."/>
            <person name="Johnson S."/>
            <person name="Bishop-Lilly K.A."/>
            <person name="Detter C."/>
            <person name="Han C."/>
            <person name="Sozhamannan S."/>
            <person name="Rosenzweig C.N."/>
            <person name="Skowronski E.W."/>
        </authorList>
    </citation>
    <scope>NUCLEOTIDE SEQUENCE [LARGE SCALE GENOMIC DNA]</scope>
    <source>
        <strain evidence="2 3">Y4G10-17</strain>
    </source>
</reference>
<gene>
    <name evidence="2" type="ORF">CWE14_05455</name>
</gene>
<evidence type="ECO:0000313" key="2">
    <source>
        <dbReference type="EMBL" id="RUO33902.1"/>
    </source>
</evidence>
<keyword evidence="1" id="KW-1133">Transmembrane helix</keyword>
<protein>
    <submittedName>
        <fullName evidence="2">Uncharacterized protein</fullName>
    </submittedName>
</protein>
<evidence type="ECO:0000256" key="1">
    <source>
        <dbReference type="SAM" id="Phobius"/>
    </source>
</evidence>
<organism evidence="2 3">
    <name type="scientific">Aliidiomarina soli</name>
    <dbReference type="NCBI Taxonomy" id="1928574"/>
    <lineage>
        <taxon>Bacteria</taxon>
        <taxon>Pseudomonadati</taxon>
        <taxon>Pseudomonadota</taxon>
        <taxon>Gammaproteobacteria</taxon>
        <taxon>Alteromonadales</taxon>
        <taxon>Idiomarinaceae</taxon>
        <taxon>Aliidiomarina</taxon>
    </lineage>
</organism>
<evidence type="ECO:0000313" key="3">
    <source>
        <dbReference type="Proteomes" id="UP000287823"/>
    </source>
</evidence>
<accession>A0A432WJ89</accession>